<name>A0ACC0DLV4_9PEZI</name>
<dbReference type="EMBL" id="MU394280">
    <property type="protein sequence ID" value="KAI6093784.1"/>
    <property type="molecule type" value="Genomic_DNA"/>
</dbReference>
<comment type="caution">
    <text evidence="1">The sequence shown here is derived from an EMBL/GenBank/DDBJ whole genome shotgun (WGS) entry which is preliminary data.</text>
</comment>
<evidence type="ECO:0000313" key="2">
    <source>
        <dbReference type="Proteomes" id="UP001497680"/>
    </source>
</evidence>
<proteinExistence type="predicted"/>
<protein>
    <submittedName>
        <fullName evidence="1">3-beta hydroxysteroid dehydrogenase/isomerase family-domain-containing protein</fullName>
    </submittedName>
</protein>
<keyword evidence="2" id="KW-1185">Reference proteome</keyword>
<reference evidence="1 2" key="1">
    <citation type="journal article" date="2022" name="New Phytol.">
        <title>Ecological generalism drives hyperdiversity of secondary metabolite gene clusters in xylarialean endophytes.</title>
        <authorList>
            <person name="Franco M.E.E."/>
            <person name="Wisecaver J.H."/>
            <person name="Arnold A.E."/>
            <person name="Ju Y.M."/>
            <person name="Slot J.C."/>
            <person name="Ahrendt S."/>
            <person name="Moore L.P."/>
            <person name="Eastman K.E."/>
            <person name="Scott K."/>
            <person name="Konkel Z."/>
            <person name="Mondo S.J."/>
            <person name="Kuo A."/>
            <person name="Hayes R.D."/>
            <person name="Haridas S."/>
            <person name="Andreopoulos B."/>
            <person name="Riley R."/>
            <person name="LaButti K."/>
            <person name="Pangilinan J."/>
            <person name="Lipzen A."/>
            <person name="Amirebrahimi M."/>
            <person name="Yan J."/>
            <person name="Adam C."/>
            <person name="Keymanesh K."/>
            <person name="Ng V."/>
            <person name="Louie K."/>
            <person name="Northen T."/>
            <person name="Drula E."/>
            <person name="Henrissat B."/>
            <person name="Hsieh H.M."/>
            <person name="Youens-Clark K."/>
            <person name="Lutzoni F."/>
            <person name="Miadlikowska J."/>
            <person name="Eastwood D.C."/>
            <person name="Hamelin R.C."/>
            <person name="Grigoriev I.V."/>
            <person name="U'Ren J.M."/>
        </authorList>
    </citation>
    <scope>NUCLEOTIDE SEQUENCE [LARGE SCALE GENOMIC DNA]</scope>
    <source>
        <strain evidence="1 2">ER1909</strain>
    </source>
</reference>
<sequence>MSNTVNQLQLQLGNVLVIGGCGFLGHHVVNLLLRDWKCTVSVVDLRCQRNRRPDSDGVQYVEADITDADGLTKVLGRLKPDVVIHTASPPAQGLGAVANDIFQKVNVEGTRAVIAACRQNDIKALVYTSSASVMSNNKDDLINANEDYPVIRGKMQTEYYSETKAEAEQLVIAANRAEGSDLLTTAIRPSGIFGEGDMQLVHHAVNVYREGKDKVQVGSNENMFDFTYVENVAHAHLLAARALLVTSASSTAPLDHEKVDGEIFIITNDSPIYFWDLMRAIWREAGSQKGTDHVWILSRDMGLLLGFLSEVAFTIMRKTPTFNRQRIVYSTMTRYYDITKAKRRLGYKPLVSLSDGVKKTVNWTLEQEKIKAASVKA</sequence>
<gene>
    <name evidence="1" type="ORF">F4821DRAFT_221450</name>
</gene>
<organism evidence="1 2">
    <name type="scientific">Hypoxylon rubiginosum</name>
    <dbReference type="NCBI Taxonomy" id="110542"/>
    <lineage>
        <taxon>Eukaryota</taxon>
        <taxon>Fungi</taxon>
        <taxon>Dikarya</taxon>
        <taxon>Ascomycota</taxon>
        <taxon>Pezizomycotina</taxon>
        <taxon>Sordariomycetes</taxon>
        <taxon>Xylariomycetidae</taxon>
        <taxon>Xylariales</taxon>
        <taxon>Hypoxylaceae</taxon>
        <taxon>Hypoxylon</taxon>
    </lineage>
</organism>
<evidence type="ECO:0000313" key="1">
    <source>
        <dbReference type="EMBL" id="KAI6093784.1"/>
    </source>
</evidence>
<dbReference type="Proteomes" id="UP001497680">
    <property type="component" value="Unassembled WGS sequence"/>
</dbReference>
<accession>A0ACC0DLV4</accession>